<feature type="signal peptide" evidence="2">
    <location>
        <begin position="1"/>
        <end position="20"/>
    </location>
</feature>
<sequence length="220" mass="22659">MKKQISVALLALLFPTSLSAATMTISTSADGWTQTFGGNSVNTSGSSINVQQSGGLIQNGIFEFSLAGIDDGATINSVSFEWTNTRFVSNTPSNPGANVDLFAYLGDGSVTIDDHAATGDQVADTSVPKGGSAGDVTTIAFTDLTMFASALLGDLLTVRFETDSFASFRIAALESLDYDAARLVVDYTPGSVSAVPLPASGLLLLGALGGVAGLRFRKKT</sequence>
<dbReference type="NCBIfam" id="TIGR03370">
    <property type="entry name" value="VPLPA-CTERM"/>
    <property type="match status" value="1"/>
</dbReference>
<dbReference type="Proteomes" id="UP000664096">
    <property type="component" value="Unassembled WGS sequence"/>
</dbReference>
<feature type="chain" id="PRO_5036749584" evidence="2">
    <location>
        <begin position="21"/>
        <end position="220"/>
    </location>
</feature>
<dbReference type="AlphaFoldDB" id="A0A939EA67"/>
<evidence type="ECO:0000313" key="3">
    <source>
        <dbReference type="EMBL" id="MBN9669183.1"/>
    </source>
</evidence>
<protein>
    <submittedName>
        <fullName evidence="3">VPLPA-CTERM sorting domain-containing protein</fullName>
    </submittedName>
</protein>
<reference evidence="3" key="1">
    <citation type="submission" date="2020-12" db="EMBL/GenBank/DDBJ databases">
        <title>Oil enriched cultivation method for isolating marine PHA-producing bacteria.</title>
        <authorList>
            <person name="Zheng W."/>
            <person name="Yu S."/>
            <person name="Huang Y."/>
        </authorList>
    </citation>
    <scope>NUCLEOTIDE SEQUENCE</scope>
    <source>
        <strain evidence="3">SY-2-12</strain>
    </source>
</reference>
<evidence type="ECO:0000313" key="4">
    <source>
        <dbReference type="Proteomes" id="UP000664096"/>
    </source>
</evidence>
<proteinExistence type="predicted"/>
<keyword evidence="1" id="KW-1133">Transmembrane helix</keyword>
<keyword evidence="1" id="KW-0472">Membrane</keyword>
<dbReference type="RefSeq" id="WP_207138768.1">
    <property type="nucleotide sequence ID" value="NZ_JAEKJZ010000001.1"/>
</dbReference>
<dbReference type="EMBL" id="JAEKJZ010000001">
    <property type="protein sequence ID" value="MBN9669183.1"/>
    <property type="molecule type" value="Genomic_DNA"/>
</dbReference>
<keyword evidence="2" id="KW-0732">Signal</keyword>
<evidence type="ECO:0000256" key="1">
    <source>
        <dbReference type="SAM" id="Phobius"/>
    </source>
</evidence>
<dbReference type="InterPro" id="IPR022472">
    <property type="entry name" value="VPLPA-CTERM"/>
</dbReference>
<name>A0A939EA67_9HYPH</name>
<feature type="transmembrane region" description="Helical" evidence="1">
    <location>
        <begin position="197"/>
        <end position="216"/>
    </location>
</feature>
<accession>A0A939EA67</accession>
<gene>
    <name evidence="3" type="ORF">JF539_02460</name>
</gene>
<keyword evidence="1" id="KW-0812">Transmembrane</keyword>
<organism evidence="3 4">
    <name type="scientific">Roseibium aggregatum</name>
    <dbReference type="NCBI Taxonomy" id="187304"/>
    <lineage>
        <taxon>Bacteria</taxon>
        <taxon>Pseudomonadati</taxon>
        <taxon>Pseudomonadota</taxon>
        <taxon>Alphaproteobacteria</taxon>
        <taxon>Hyphomicrobiales</taxon>
        <taxon>Stappiaceae</taxon>
        <taxon>Roseibium</taxon>
    </lineage>
</organism>
<evidence type="ECO:0000256" key="2">
    <source>
        <dbReference type="SAM" id="SignalP"/>
    </source>
</evidence>
<comment type="caution">
    <text evidence="3">The sequence shown here is derived from an EMBL/GenBank/DDBJ whole genome shotgun (WGS) entry which is preliminary data.</text>
</comment>